<evidence type="ECO:0000313" key="16">
    <source>
        <dbReference type="EMBL" id="ABY28007.1"/>
    </source>
</evidence>
<dbReference type="Pfam" id="PF00265">
    <property type="entry name" value="TK"/>
    <property type="match status" value="1"/>
</dbReference>
<dbReference type="GO" id="GO:0071897">
    <property type="term" value="P:DNA biosynthetic process"/>
    <property type="evidence" value="ECO:0007669"/>
    <property type="project" value="UniProtKB-KW"/>
</dbReference>
<evidence type="ECO:0000256" key="1">
    <source>
        <dbReference type="ARBA" id="ARBA00007587"/>
    </source>
</evidence>
<dbReference type="GO" id="GO:0046872">
    <property type="term" value="F:metal ion binding"/>
    <property type="evidence" value="ECO:0007669"/>
    <property type="project" value="UniProtKB-KW"/>
</dbReference>
<dbReference type="GO" id="GO:0005524">
    <property type="term" value="F:ATP binding"/>
    <property type="evidence" value="ECO:0007669"/>
    <property type="project" value="UniProtKB-KW"/>
</dbReference>
<keyword evidence="9" id="KW-0862">Zinc</keyword>
<evidence type="ECO:0000256" key="6">
    <source>
        <dbReference type="ARBA" id="ARBA00022723"/>
    </source>
</evidence>
<dbReference type="InterPro" id="IPR027417">
    <property type="entry name" value="P-loop_NTPase"/>
</dbReference>
<gene>
    <name evidence="16" type="ORF">OtV5_206c</name>
</gene>
<dbReference type="InterPro" id="IPR001267">
    <property type="entry name" value="Thymidine_kinase"/>
</dbReference>
<name>A9YWC4_9PHYC</name>
<keyword evidence="17" id="KW-1185">Reference proteome</keyword>
<evidence type="ECO:0000256" key="3">
    <source>
        <dbReference type="ARBA" id="ARBA00020079"/>
    </source>
</evidence>
<comment type="similarity">
    <text evidence="1 15">Belongs to the thymidine kinase family.</text>
</comment>
<keyword evidence="4 14" id="KW-0237">DNA synthesis</keyword>
<dbReference type="Proteomes" id="UP000203890">
    <property type="component" value="Segment"/>
</dbReference>
<evidence type="ECO:0000256" key="8">
    <source>
        <dbReference type="ARBA" id="ARBA00022777"/>
    </source>
</evidence>
<dbReference type="RefSeq" id="YP_001648303.1">
    <property type="nucleotide sequence ID" value="NC_010191.2"/>
</dbReference>
<dbReference type="EMBL" id="EU304328">
    <property type="protein sequence ID" value="ABY28007.1"/>
    <property type="molecule type" value="Genomic_DNA"/>
</dbReference>
<sequence length="183" mass="20567">MGLTIIMGNMFSGKTSELIRRLKRYRIIGKKIVVINSAKDTRSPEEVLKTHDGIEFPCIKVDHISHCIVKQSFCDAEIVAIDEAQFFKNLKDFVDMCLFLGKSVILAGLDGDYQQKKFGEVLDCIPMASDVVKLSALCMDCRNGTPGPFTKRIVQSDELELVGGKDMYKAVCRRHLESMDIEN</sequence>
<evidence type="ECO:0000256" key="4">
    <source>
        <dbReference type="ARBA" id="ARBA00022634"/>
    </source>
</evidence>
<dbReference type="InterPro" id="IPR020633">
    <property type="entry name" value="Thymidine_kinase_CS"/>
</dbReference>
<dbReference type="SUPFAM" id="SSF57716">
    <property type="entry name" value="Glucocorticoid receptor-like (DNA-binding domain)"/>
    <property type="match status" value="1"/>
</dbReference>
<evidence type="ECO:0000256" key="9">
    <source>
        <dbReference type="ARBA" id="ARBA00022833"/>
    </source>
</evidence>
<evidence type="ECO:0000256" key="12">
    <source>
        <dbReference type="PIRSR" id="PIRSR035805-1"/>
    </source>
</evidence>
<dbReference type="GO" id="GO:0046104">
    <property type="term" value="P:thymidine metabolic process"/>
    <property type="evidence" value="ECO:0007669"/>
    <property type="project" value="TreeGrafter"/>
</dbReference>
<dbReference type="OrthoDB" id="9611at10239"/>
<evidence type="ECO:0000256" key="13">
    <source>
        <dbReference type="PIRSR" id="PIRSR035805-2"/>
    </source>
</evidence>
<proteinExistence type="inferred from homology"/>
<keyword evidence="8 14" id="KW-0418">Kinase</keyword>
<evidence type="ECO:0000256" key="14">
    <source>
        <dbReference type="RuleBase" id="RU000544"/>
    </source>
</evidence>
<dbReference type="PROSITE" id="PS00603">
    <property type="entry name" value="TK_CELLULAR_TYPE"/>
    <property type="match status" value="1"/>
</dbReference>
<dbReference type="EC" id="2.7.1.21" evidence="2 14"/>
<dbReference type="SUPFAM" id="SSF52540">
    <property type="entry name" value="P-loop containing nucleoside triphosphate hydrolases"/>
    <property type="match status" value="1"/>
</dbReference>
<protein>
    <recommendedName>
        <fullName evidence="3 14">Thymidine kinase</fullName>
        <ecNumber evidence="2 14">2.7.1.21</ecNumber>
    </recommendedName>
</protein>
<feature type="active site" description="Proton acceptor" evidence="12">
    <location>
        <position position="83"/>
    </location>
</feature>
<dbReference type="PIRSF" id="PIRSF035805">
    <property type="entry name" value="TK_cell"/>
    <property type="match status" value="1"/>
</dbReference>
<dbReference type="GeneID" id="5845742"/>
<keyword evidence="7 14" id="KW-0547">Nucleotide-binding</keyword>
<evidence type="ECO:0000256" key="11">
    <source>
        <dbReference type="ARBA" id="ARBA00048254"/>
    </source>
</evidence>
<comment type="catalytic activity">
    <reaction evidence="11 14">
        <text>thymidine + ATP = dTMP + ADP + H(+)</text>
        <dbReference type="Rhea" id="RHEA:19129"/>
        <dbReference type="ChEBI" id="CHEBI:15378"/>
        <dbReference type="ChEBI" id="CHEBI:17748"/>
        <dbReference type="ChEBI" id="CHEBI:30616"/>
        <dbReference type="ChEBI" id="CHEBI:63528"/>
        <dbReference type="ChEBI" id="CHEBI:456216"/>
        <dbReference type="EC" id="2.7.1.21"/>
    </reaction>
</comment>
<evidence type="ECO:0000256" key="5">
    <source>
        <dbReference type="ARBA" id="ARBA00022679"/>
    </source>
</evidence>
<evidence type="ECO:0000256" key="2">
    <source>
        <dbReference type="ARBA" id="ARBA00012118"/>
    </source>
</evidence>
<evidence type="ECO:0000256" key="10">
    <source>
        <dbReference type="ARBA" id="ARBA00022840"/>
    </source>
</evidence>
<dbReference type="Gene3D" id="3.40.50.300">
    <property type="entry name" value="P-loop containing nucleotide triphosphate hydrolases"/>
    <property type="match status" value="1"/>
</dbReference>
<keyword evidence="5 14" id="KW-0808">Transferase</keyword>
<organism evidence="16 17">
    <name type="scientific">Ostreococcus tauri virus OtV5</name>
    <dbReference type="NCBI Taxonomy" id="1785753"/>
    <lineage>
        <taxon>Viruses</taxon>
        <taxon>Varidnaviria</taxon>
        <taxon>Bamfordvirae</taxon>
        <taxon>Nucleocytoviricota</taxon>
        <taxon>Megaviricetes</taxon>
        <taxon>Algavirales</taxon>
        <taxon>Phycodnaviridae</taxon>
        <taxon>Prasinovirus</taxon>
        <taxon>Prasinovirus ostreotauri</taxon>
    </lineage>
</organism>
<reference evidence="16 17" key="1">
    <citation type="journal article" date="2008" name="PLoS ONE">
        <title>Life-cycle and genome of OtV5, a large DNA virus of the pelagic marine unicellular green alga Ostreococcus tauri.</title>
        <authorList>
            <person name="Derelle E."/>
            <person name="Ferraz C."/>
            <person name="Escande M.L."/>
            <person name="Eychenie S."/>
            <person name="Cooke R."/>
            <person name="Piganeau G."/>
            <person name="Desdevises Y."/>
            <person name="Bellec L."/>
            <person name="Moreau H."/>
            <person name="Grimsley N."/>
        </authorList>
    </citation>
    <scope>NUCLEOTIDE SEQUENCE [LARGE SCALE GENOMIC DNA]</scope>
    <source>
        <strain evidence="16 17">OtV5</strain>
    </source>
</reference>
<evidence type="ECO:0000313" key="17">
    <source>
        <dbReference type="Proteomes" id="UP000203890"/>
    </source>
</evidence>
<keyword evidence="10 14" id="KW-0067">ATP-binding</keyword>
<dbReference type="Gene3D" id="3.30.60.20">
    <property type="match status" value="1"/>
</dbReference>
<dbReference type="PANTHER" id="PTHR11441:SF0">
    <property type="entry name" value="THYMIDINE KINASE, CYTOSOLIC"/>
    <property type="match status" value="1"/>
</dbReference>
<evidence type="ECO:0000256" key="15">
    <source>
        <dbReference type="RuleBase" id="RU004165"/>
    </source>
</evidence>
<dbReference type="FunFam" id="3.40.50.300:FF:000948">
    <property type="entry name" value="Thymidine kinase"/>
    <property type="match status" value="1"/>
</dbReference>
<accession>A9YWC4</accession>
<keyword evidence="6" id="KW-0479">Metal-binding</keyword>
<evidence type="ECO:0000256" key="7">
    <source>
        <dbReference type="ARBA" id="ARBA00022741"/>
    </source>
</evidence>
<dbReference type="PANTHER" id="PTHR11441">
    <property type="entry name" value="THYMIDINE KINASE"/>
    <property type="match status" value="1"/>
</dbReference>
<dbReference type="KEGG" id="vg:5845742"/>
<feature type="binding site" evidence="13">
    <location>
        <position position="168"/>
    </location>
    <ligand>
        <name>substrate</name>
    </ligand>
</feature>
<dbReference type="GO" id="GO:0004797">
    <property type="term" value="F:thymidine kinase activity"/>
    <property type="evidence" value="ECO:0007669"/>
    <property type="project" value="UniProtKB-EC"/>
</dbReference>